<feature type="compositionally biased region" description="Low complexity" evidence="1">
    <location>
        <begin position="237"/>
        <end position="248"/>
    </location>
</feature>
<sequence length="774" mass="81656">MESFLLRIVKSSSKDQEVLEQVSKIDAVKKTPFPVDPPKQAAPKAEFVPDFKSVLEQSLKAQDTAPQAKPANASIAKATKPITPALQANAKSSTPSPNLPATSTPAQVQSISTPPSTPPSPNTPANKANAPTQATSANLPQASNPLGAALQASASQISGQVSGNAPKSPTQNGQAKSEQDTLESSLAKSLKPQTPALVDSSPQAPQKKSLNDMAKQEPQESFLSKITQNANKADSSTPATPTPTNAPTQSLVDSSGAEVAQSGIAALQASGAAAAMAQDMAIKDSSKIGAGSSVGSSAGGGSPLANAQANAPKSNAPTPANPTAKAPTLGDVVQKAQDLGLNPSKAEFTQQEDEFKNSVQARTGLREAPASEGIKQFFDKQDEMSLRPLFSMLSAANALDAAARRSGKANRIEYAIESKTEKIAIINRGKTLPKNITESRIKNERQERVFEQIQKDIVAGRELDLEQIKAELFASKESDIAPKAPIQGLSQPTQTAQRLASASAAMAASALVQSAQEALKESQKSSKDPKDQNARTKAATNAKDKASPTAQAGKEARVLSPEPESSVQKELARAMEMESSLAEPMQELEPMPKELQELGKPQKTDKASEQKLDSKPESKLAASAALGASAMKQELSKPQVKEMITSFVNQFDQEVKKFKPPMNKISLELNPKELGNIELTITQRGNNLHISVVSNPQAINIFAQNQLDLRQNLIAQGFDGIDLSFSHDSSSQGGFGGDSHNGADQNVRDNQQGFVPLAKDSSEPSMEITLPLYA</sequence>
<keyword evidence="3" id="KW-0966">Cell projection</keyword>
<dbReference type="Pfam" id="PF02120">
    <property type="entry name" value="Flg_hook"/>
    <property type="match status" value="1"/>
</dbReference>
<evidence type="ECO:0000313" key="3">
    <source>
        <dbReference type="EMBL" id="STO96972.1"/>
    </source>
</evidence>
<feature type="compositionally biased region" description="Polar residues" evidence="1">
    <location>
        <begin position="89"/>
        <end position="111"/>
    </location>
</feature>
<organism evidence="3 4">
    <name type="scientific">Helicobacter canis</name>
    <dbReference type="NCBI Taxonomy" id="29419"/>
    <lineage>
        <taxon>Bacteria</taxon>
        <taxon>Pseudomonadati</taxon>
        <taxon>Campylobacterota</taxon>
        <taxon>Epsilonproteobacteria</taxon>
        <taxon>Campylobacterales</taxon>
        <taxon>Helicobacteraceae</taxon>
        <taxon>Helicobacter</taxon>
    </lineage>
</organism>
<reference evidence="3 4" key="1">
    <citation type="submission" date="2018-06" db="EMBL/GenBank/DDBJ databases">
        <authorList>
            <consortium name="Pathogen Informatics"/>
            <person name="Doyle S."/>
        </authorList>
    </citation>
    <scope>NUCLEOTIDE SEQUENCE [LARGE SCALE GENOMIC DNA]</scope>
    <source>
        <strain evidence="3 4">NCTC12410</strain>
    </source>
</reference>
<dbReference type="InterPro" id="IPR038610">
    <property type="entry name" value="FliK-like_C_sf"/>
</dbReference>
<feature type="compositionally biased region" description="Polar residues" evidence="1">
    <location>
        <begin position="219"/>
        <end position="236"/>
    </location>
</feature>
<dbReference type="InterPro" id="IPR021136">
    <property type="entry name" value="Flagellar_hook_control-like_C"/>
</dbReference>
<accession>A0A377J392</accession>
<dbReference type="AlphaFoldDB" id="A0A377J392"/>
<keyword evidence="3" id="KW-0282">Flagellum</keyword>
<feature type="compositionally biased region" description="Basic and acidic residues" evidence="1">
    <location>
        <begin position="518"/>
        <end position="534"/>
    </location>
</feature>
<dbReference type="Gene3D" id="3.30.750.140">
    <property type="match status" value="1"/>
</dbReference>
<feature type="region of interest" description="Disordered" evidence="1">
    <location>
        <begin position="58"/>
        <end position="259"/>
    </location>
</feature>
<dbReference type="EMBL" id="UGHV01000001">
    <property type="protein sequence ID" value="STO96972.1"/>
    <property type="molecule type" value="Genomic_DNA"/>
</dbReference>
<gene>
    <name evidence="3" type="primary">fliK</name>
    <name evidence="3" type="ORF">NCTC12410_00791</name>
</gene>
<feature type="compositionally biased region" description="Polar residues" evidence="1">
    <location>
        <begin position="132"/>
        <end position="144"/>
    </location>
</feature>
<name>A0A377J392_9HELI</name>
<evidence type="ECO:0000259" key="2">
    <source>
        <dbReference type="Pfam" id="PF02120"/>
    </source>
</evidence>
<keyword evidence="3" id="KW-0969">Cilium</keyword>
<dbReference type="Proteomes" id="UP000254841">
    <property type="component" value="Unassembled WGS sequence"/>
</dbReference>
<feature type="compositionally biased region" description="Polar residues" evidence="1">
    <location>
        <begin position="152"/>
        <end position="187"/>
    </location>
</feature>
<protein>
    <submittedName>
        <fullName evidence="3">Flagellar hook-length control protein</fullName>
    </submittedName>
</protein>
<feature type="domain" description="Flagellar hook-length control protein-like C-terminal" evidence="2">
    <location>
        <begin position="653"/>
        <end position="733"/>
    </location>
</feature>
<feature type="region of interest" description="Disordered" evidence="1">
    <location>
        <begin position="729"/>
        <end position="748"/>
    </location>
</feature>
<proteinExistence type="predicted"/>
<dbReference type="CDD" id="cd17470">
    <property type="entry name" value="T3SS_Flik_C"/>
    <property type="match status" value="1"/>
</dbReference>
<feature type="compositionally biased region" description="Low complexity" evidence="1">
    <location>
        <begin position="309"/>
        <end position="328"/>
    </location>
</feature>
<feature type="region of interest" description="Disordered" evidence="1">
    <location>
        <begin position="598"/>
        <end position="620"/>
    </location>
</feature>
<evidence type="ECO:0000256" key="1">
    <source>
        <dbReference type="SAM" id="MobiDB-lite"/>
    </source>
</evidence>
<feature type="region of interest" description="Disordered" evidence="1">
    <location>
        <begin position="287"/>
        <end position="367"/>
    </location>
</feature>
<feature type="compositionally biased region" description="Basic and acidic residues" evidence="1">
    <location>
        <begin position="598"/>
        <end position="618"/>
    </location>
</feature>
<feature type="compositionally biased region" description="Low complexity" evidence="1">
    <location>
        <begin position="287"/>
        <end position="296"/>
    </location>
</feature>
<evidence type="ECO:0000313" key="4">
    <source>
        <dbReference type="Proteomes" id="UP000254841"/>
    </source>
</evidence>
<feature type="region of interest" description="Disordered" evidence="1">
    <location>
        <begin position="517"/>
        <end position="580"/>
    </location>
</feature>